<name>A0A127QPL3_9BURK</name>
<evidence type="ECO:0000313" key="1">
    <source>
        <dbReference type="EMBL" id="AMP11907.1"/>
    </source>
</evidence>
<dbReference type="PATRIC" id="fig|279058.18.peg.4180"/>
<dbReference type="EMBL" id="CP013235">
    <property type="protein sequence ID" value="AMP11907.1"/>
    <property type="molecule type" value="Genomic_DNA"/>
</dbReference>
<dbReference type="AlphaFoldDB" id="A0A127QPL3"/>
<dbReference type="Proteomes" id="UP000071778">
    <property type="component" value="Chromosome"/>
</dbReference>
<keyword evidence="2" id="KW-1185">Reference proteome</keyword>
<gene>
    <name evidence="1" type="ORF">CAter282_4247</name>
</gene>
<organism evidence="1 2">
    <name type="scientific">Collimonas arenae</name>
    <dbReference type="NCBI Taxonomy" id="279058"/>
    <lineage>
        <taxon>Bacteria</taxon>
        <taxon>Pseudomonadati</taxon>
        <taxon>Pseudomonadota</taxon>
        <taxon>Betaproteobacteria</taxon>
        <taxon>Burkholderiales</taxon>
        <taxon>Oxalobacteraceae</taxon>
        <taxon>Collimonas</taxon>
    </lineage>
</organism>
<protein>
    <submittedName>
        <fullName evidence="1">Uncharacterized protein</fullName>
    </submittedName>
</protein>
<proteinExistence type="predicted"/>
<accession>A0A127QPL3</accession>
<sequence length="55" mass="5859">MNRIAITIGRAALWTVAGLLPLLAHSQIYTCKDAAGARLLAIIRCRSAPIAKLSN</sequence>
<reference evidence="1 2" key="1">
    <citation type="submission" date="2015-11" db="EMBL/GenBank/DDBJ databases">
        <title>Exploring the genomic traits of fungus-feeding bacterial genus Collimonas.</title>
        <authorList>
            <person name="Song C."/>
            <person name="Schmidt R."/>
            <person name="de Jager V."/>
            <person name="Krzyzanowska D."/>
            <person name="Jongedijk E."/>
            <person name="Cankar K."/>
            <person name="Beekwilder J."/>
            <person name="van Veen A."/>
            <person name="de Boer W."/>
            <person name="van Veen J.A."/>
            <person name="Garbeva P."/>
        </authorList>
    </citation>
    <scope>NUCLEOTIDE SEQUENCE [LARGE SCALE GENOMIC DNA]</scope>
    <source>
        <strain evidence="1 2">Ter282</strain>
    </source>
</reference>
<evidence type="ECO:0000313" key="2">
    <source>
        <dbReference type="Proteomes" id="UP000071778"/>
    </source>
</evidence>